<evidence type="ECO:0000313" key="6">
    <source>
        <dbReference type="Proteomes" id="UP000755667"/>
    </source>
</evidence>
<evidence type="ECO:0000313" key="4">
    <source>
        <dbReference type="EMBL" id="MBM2410731.1"/>
    </source>
</evidence>
<dbReference type="PRINTS" id="PR00081">
    <property type="entry name" value="GDHRDH"/>
</dbReference>
<accession>A0A9Q2NVP3</accession>
<proteinExistence type="inferred from homology"/>
<dbReference type="GO" id="GO:0016491">
    <property type="term" value="F:oxidoreductase activity"/>
    <property type="evidence" value="ECO:0007669"/>
    <property type="project" value="UniProtKB-KW"/>
</dbReference>
<dbReference type="InterPro" id="IPR020904">
    <property type="entry name" value="Sc_DH/Rdtase_CS"/>
</dbReference>
<comment type="similarity">
    <text evidence="1 3">Belongs to the short-chain dehydrogenases/reductases (SDR) family.</text>
</comment>
<gene>
    <name evidence="4" type="ORF">JQX41_00305</name>
    <name evidence="5" type="ORF">JQX48_00305</name>
</gene>
<dbReference type="Gene3D" id="3.40.50.720">
    <property type="entry name" value="NAD(P)-binding Rossmann-like Domain"/>
    <property type="match status" value="1"/>
</dbReference>
<dbReference type="PANTHER" id="PTHR43639">
    <property type="entry name" value="OXIDOREDUCTASE, SHORT-CHAIN DEHYDROGENASE/REDUCTASE FAMILY (AFU_ORTHOLOGUE AFUA_5G02870)"/>
    <property type="match status" value="1"/>
</dbReference>
<dbReference type="InterPro" id="IPR036291">
    <property type="entry name" value="NAD(P)-bd_dom_sf"/>
</dbReference>
<dbReference type="PANTHER" id="PTHR43639:SF1">
    <property type="entry name" value="SHORT-CHAIN DEHYDROGENASE_REDUCTASE FAMILY PROTEIN"/>
    <property type="match status" value="1"/>
</dbReference>
<dbReference type="InterPro" id="IPR002347">
    <property type="entry name" value="SDR_fam"/>
</dbReference>
<organism evidence="4 6">
    <name type="scientific">Marivita cryptomonadis</name>
    <dbReference type="NCBI Taxonomy" id="505252"/>
    <lineage>
        <taxon>Bacteria</taxon>
        <taxon>Pseudomonadati</taxon>
        <taxon>Pseudomonadota</taxon>
        <taxon>Alphaproteobacteria</taxon>
        <taxon>Rhodobacterales</taxon>
        <taxon>Roseobacteraceae</taxon>
        <taxon>Marivita</taxon>
    </lineage>
</organism>
<protein>
    <submittedName>
        <fullName evidence="4">SDR family oxidoreductase</fullName>
    </submittedName>
</protein>
<dbReference type="SUPFAM" id="SSF51735">
    <property type="entry name" value="NAD(P)-binding Rossmann-fold domains"/>
    <property type="match status" value="1"/>
</dbReference>
<dbReference type="Proteomes" id="UP000755667">
    <property type="component" value="Unassembled WGS sequence"/>
</dbReference>
<dbReference type="PRINTS" id="PR00080">
    <property type="entry name" value="SDRFAMILY"/>
</dbReference>
<keyword evidence="7" id="KW-1185">Reference proteome</keyword>
<comment type="caution">
    <text evidence="4">The sequence shown here is derived from an EMBL/GenBank/DDBJ whole genome shotgun (WGS) entry which is preliminary data.</text>
</comment>
<evidence type="ECO:0000256" key="1">
    <source>
        <dbReference type="ARBA" id="ARBA00006484"/>
    </source>
</evidence>
<dbReference type="NCBIfam" id="NF006597">
    <property type="entry name" value="PRK09134.1"/>
    <property type="match status" value="1"/>
</dbReference>
<reference evidence="4 7" key="1">
    <citation type="submission" date="2021-01" db="EMBL/GenBank/DDBJ databases">
        <title>Diatom-associated Roseobacters Show Island Model of Population Structure.</title>
        <authorList>
            <person name="Qu L."/>
            <person name="Feng X."/>
            <person name="Chen Y."/>
            <person name="Li L."/>
            <person name="Wang X."/>
            <person name="Hu Z."/>
            <person name="Wang H."/>
            <person name="Luo H."/>
        </authorList>
    </citation>
    <scope>NUCLEOTIDE SEQUENCE</scope>
    <source>
        <strain evidence="5 7">CC28-63</strain>
        <strain evidence="4">CC28-69</strain>
    </source>
</reference>
<evidence type="ECO:0000256" key="3">
    <source>
        <dbReference type="RuleBase" id="RU000363"/>
    </source>
</evidence>
<evidence type="ECO:0000256" key="2">
    <source>
        <dbReference type="ARBA" id="ARBA00023002"/>
    </source>
</evidence>
<dbReference type="EMBL" id="JAFBXE010000001">
    <property type="protein sequence ID" value="MBM2410731.1"/>
    <property type="molecule type" value="Genomic_DNA"/>
</dbReference>
<name>A0A9Q2NVP3_9RHOB</name>
<dbReference type="Pfam" id="PF00106">
    <property type="entry name" value="adh_short"/>
    <property type="match status" value="1"/>
</dbReference>
<sequence>MSKALITGAGKRLGRAMALYLADRGFDVAVHYASSADAAEEVADLIHAKGQHACTVQADLLNESETQALTDAAVAGIGGPLTVLINNASIFEYDNVETATRESWDRHLESNLRAPFVLTQRFAAQLPAPEMDEMNEPVASGLVINMIDQRVRKLTPEFMTYTIAKMGLWAFTQTAAQALAPACRVNAIGPGPTLRGGRQSEAHFAKQRAATVLQRGANTSDITGALGYFLDAPGVTGQLLCVDGGQHLGWQTPDVIGVE</sequence>
<keyword evidence="2" id="KW-0560">Oxidoreductase</keyword>
<dbReference type="RefSeq" id="WP_085628458.1">
    <property type="nucleotide sequence ID" value="NZ_JAFBWU010000001.1"/>
</dbReference>
<dbReference type="EMBL" id="JAFBXF010000001">
    <property type="protein sequence ID" value="MBM2415398.1"/>
    <property type="molecule type" value="Genomic_DNA"/>
</dbReference>
<evidence type="ECO:0000313" key="7">
    <source>
        <dbReference type="Proteomes" id="UP000809440"/>
    </source>
</evidence>
<dbReference type="Proteomes" id="UP000809440">
    <property type="component" value="Unassembled WGS sequence"/>
</dbReference>
<dbReference type="PROSITE" id="PS00061">
    <property type="entry name" value="ADH_SHORT"/>
    <property type="match status" value="1"/>
</dbReference>
<evidence type="ECO:0000313" key="5">
    <source>
        <dbReference type="EMBL" id="MBM2415398.1"/>
    </source>
</evidence>
<dbReference type="OrthoDB" id="9786360at2"/>
<dbReference type="GeneID" id="62640201"/>
<dbReference type="AlphaFoldDB" id="A0A9Q2NVP3"/>